<comment type="caution">
    <text evidence="1">The sequence shown here is derived from an EMBL/GenBank/DDBJ whole genome shotgun (WGS) entry which is preliminary data.</text>
</comment>
<accession>A0A5B7EJR9</accession>
<keyword evidence="2" id="KW-1185">Reference proteome</keyword>
<organism evidence="1 2">
    <name type="scientific">Portunus trituberculatus</name>
    <name type="common">Swimming crab</name>
    <name type="synonym">Neptunus trituberculatus</name>
    <dbReference type="NCBI Taxonomy" id="210409"/>
    <lineage>
        <taxon>Eukaryota</taxon>
        <taxon>Metazoa</taxon>
        <taxon>Ecdysozoa</taxon>
        <taxon>Arthropoda</taxon>
        <taxon>Crustacea</taxon>
        <taxon>Multicrustacea</taxon>
        <taxon>Malacostraca</taxon>
        <taxon>Eumalacostraca</taxon>
        <taxon>Eucarida</taxon>
        <taxon>Decapoda</taxon>
        <taxon>Pleocyemata</taxon>
        <taxon>Brachyura</taxon>
        <taxon>Eubrachyura</taxon>
        <taxon>Portunoidea</taxon>
        <taxon>Portunidae</taxon>
        <taxon>Portuninae</taxon>
        <taxon>Portunus</taxon>
    </lineage>
</organism>
<protein>
    <recommendedName>
        <fullName evidence="3">Endonuclease/exonuclease/phosphatase domain-containing protein</fullName>
    </recommendedName>
</protein>
<evidence type="ECO:0000313" key="1">
    <source>
        <dbReference type="EMBL" id="MPC33303.1"/>
    </source>
</evidence>
<evidence type="ECO:0008006" key="3">
    <source>
        <dbReference type="Google" id="ProtNLM"/>
    </source>
</evidence>
<name>A0A5B7EJR9_PORTR</name>
<gene>
    <name evidence="1" type="ORF">E2C01_026647</name>
</gene>
<sequence>MPITISGNRPSPGAGETIQARYSRVFCRIVVPSPFSHLLASLPVSGNPSILNLCLGNGPFLLTTITTGPYVGSDHLPVIIAFPSVPPPPPTSHRPCWSFKKEDLVSFQTVKFNHPNHDPPIS</sequence>
<evidence type="ECO:0000313" key="2">
    <source>
        <dbReference type="Proteomes" id="UP000324222"/>
    </source>
</evidence>
<dbReference type="AlphaFoldDB" id="A0A5B7EJR9"/>
<dbReference type="Proteomes" id="UP000324222">
    <property type="component" value="Unassembled WGS sequence"/>
</dbReference>
<proteinExistence type="predicted"/>
<reference evidence="1 2" key="1">
    <citation type="submission" date="2019-05" db="EMBL/GenBank/DDBJ databases">
        <title>Another draft genome of Portunus trituberculatus and its Hox gene families provides insights of decapod evolution.</title>
        <authorList>
            <person name="Jeong J.-H."/>
            <person name="Song I."/>
            <person name="Kim S."/>
            <person name="Choi T."/>
            <person name="Kim D."/>
            <person name="Ryu S."/>
            <person name="Kim W."/>
        </authorList>
    </citation>
    <scope>NUCLEOTIDE SEQUENCE [LARGE SCALE GENOMIC DNA]</scope>
    <source>
        <tissue evidence="1">Muscle</tissue>
    </source>
</reference>
<dbReference type="EMBL" id="VSRR010002802">
    <property type="protein sequence ID" value="MPC33303.1"/>
    <property type="molecule type" value="Genomic_DNA"/>
</dbReference>